<reference evidence="3 4" key="1">
    <citation type="journal article" date="2017" name="Environ. Microbiol.">
        <title>Decay of the glycolytic pathway and adaptation to intranuclear parasitism within Enterocytozoonidae microsporidia.</title>
        <authorList>
            <person name="Wiredu Boakye D."/>
            <person name="Jaroenlak P."/>
            <person name="Prachumwat A."/>
            <person name="Williams T.A."/>
            <person name="Bateman K.S."/>
            <person name="Itsathitphaisarn O."/>
            <person name="Sritunyalucksana K."/>
            <person name="Paszkiewicz K.H."/>
            <person name="Moore K.A."/>
            <person name="Stentiford G.D."/>
            <person name="Williams B.A."/>
        </authorList>
    </citation>
    <scope>NUCLEOTIDE SEQUENCE [LARGE SCALE GENOMIC DNA]</scope>
    <source>
        <strain evidence="3 4">TH1</strain>
    </source>
</reference>
<evidence type="ECO:0000313" key="4">
    <source>
        <dbReference type="Proteomes" id="UP000192758"/>
    </source>
</evidence>
<sequence length="211" mass="24756">MLKDITNIDVTNIKVTIHKKEHKKILYSWLNDVSREFSYHHITFLTSILILEKYTDKYVYLLSDYQLIGISSLYIAAKIEETKTKPIEAYAKVTDETFSKEQIHKMEMQILDYLNYDINSILPGTLFKNFDVIEMLRKNNVSLTNESKLHLLTAIIVDFCLSKKIKFTEIMCKSLANLQQNLNNKQISSNIKMIIRENYELIKFFNIKANA</sequence>
<dbReference type="InterPro" id="IPR039361">
    <property type="entry name" value="Cyclin"/>
</dbReference>
<gene>
    <name evidence="3" type="primary">ccnb2</name>
    <name evidence="3" type="ORF">EHP00_985</name>
</gene>
<evidence type="ECO:0000256" key="1">
    <source>
        <dbReference type="RuleBase" id="RU000383"/>
    </source>
</evidence>
<dbReference type="VEuPathDB" id="MicrosporidiaDB:EHP00_985"/>
<comment type="similarity">
    <text evidence="1">Belongs to the cyclin family.</text>
</comment>
<feature type="domain" description="Cyclin-like" evidence="2">
    <location>
        <begin position="28"/>
        <end position="112"/>
    </location>
</feature>
<comment type="caution">
    <text evidence="3">The sequence shown here is derived from an EMBL/GenBank/DDBJ whole genome shotgun (WGS) entry which is preliminary data.</text>
</comment>
<dbReference type="PANTHER" id="PTHR10177">
    <property type="entry name" value="CYCLINS"/>
    <property type="match status" value="1"/>
</dbReference>
<evidence type="ECO:0000313" key="3">
    <source>
        <dbReference type="EMBL" id="OQS54705.1"/>
    </source>
</evidence>
<dbReference type="SUPFAM" id="SSF47954">
    <property type="entry name" value="Cyclin-like"/>
    <property type="match status" value="1"/>
</dbReference>
<dbReference type="InterPro" id="IPR036915">
    <property type="entry name" value="Cyclin-like_sf"/>
</dbReference>
<proteinExistence type="inferred from homology"/>
<evidence type="ECO:0000259" key="2">
    <source>
        <dbReference type="SMART" id="SM00385"/>
    </source>
</evidence>
<dbReference type="AlphaFoldDB" id="A0A1W0E633"/>
<dbReference type="InterPro" id="IPR013763">
    <property type="entry name" value="Cyclin-like_dom"/>
</dbReference>
<accession>A0A1W0E633</accession>
<dbReference type="Gene3D" id="1.10.472.10">
    <property type="entry name" value="Cyclin-like"/>
    <property type="match status" value="2"/>
</dbReference>
<dbReference type="Proteomes" id="UP000192758">
    <property type="component" value="Unassembled WGS sequence"/>
</dbReference>
<dbReference type="STRING" id="646526.A0A1W0E633"/>
<dbReference type="SMART" id="SM00385">
    <property type="entry name" value="CYCLIN"/>
    <property type="match status" value="1"/>
</dbReference>
<dbReference type="OrthoDB" id="5590282at2759"/>
<protein>
    <submittedName>
        <fullName evidence="3">Ccnb2</fullName>
    </submittedName>
</protein>
<keyword evidence="4" id="KW-1185">Reference proteome</keyword>
<dbReference type="Pfam" id="PF00134">
    <property type="entry name" value="Cyclin_N"/>
    <property type="match status" value="1"/>
</dbReference>
<dbReference type="InterPro" id="IPR006671">
    <property type="entry name" value="Cyclin_N"/>
</dbReference>
<name>A0A1W0E633_9MICR</name>
<keyword evidence="1" id="KW-0195">Cyclin</keyword>
<dbReference type="EMBL" id="MNPJ01000017">
    <property type="protein sequence ID" value="OQS54705.1"/>
    <property type="molecule type" value="Genomic_DNA"/>
</dbReference>
<organism evidence="3 4">
    <name type="scientific">Ecytonucleospora hepatopenaei</name>
    <dbReference type="NCBI Taxonomy" id="646526"/>
    <lineage>
        <taxon>Eukaryota</taxon>
        <taxon>Fungi</taxon>
        <taxon>Fungi incertae sedis</taxon>
        <taxon>Microsporidia</taxon>
        <taxon>Enterocytozoonidae</taxon>
        <taxon>Ecytonucleospora</taxon>
    </lineage>
</organism>